<keyword evidence="1" id="KW-1133">Transmembrane helix</keyword>
<keyword evidence="4" id="KW-1185">Reference proteome</keyword>
<dbReference type="RefSeq" id="WP_121924357.1">
    <property type="nucleotide sequence ID" value="NZ_CBCSGA010000005.1"/>
</dbReference>
<comment type="caution">
    <text evidence="3">The sequence shown here is derived from an EMBL/GenBank/DDBJ whole genome shotgun (WGS) entry which is preliminary data.</text>
</comment>
<feature type="transmembrane region" description="Helical" evidence="1">
    <location>
        <begin position="74"/>
        <end position="95"/>
    </location>
</feature>
<proteinExistence type="predicted"/>
<dbReference type="Proteomes" id="UP000280368">
    <property type="component" value="Unassembled WGS sequence"/>
</dbReference>
<evidence type="ECO:0000259" key="2">
    <source>
        <dbReference type="Pfam" id="PF13239"/>
    </source>
</evidence>
<dbReference type="InterPro" id="IPR025698">
    <property type="entry name" value="2TM_dom"/>
</dbReference>
<keyword evidence="1" id="KW-0812">Transmembrane</keyword>
<protein>
    <submittedName>
        <fullName evidence="3">2TM domain-containing protein</fullName>
    </submittedName>
</protein>
<gene>
    <name evidence="3" type="ORF">BC961_0623</name>
</gene>
<organism evidence="3 4">
    <name type="scientific">Flavobacterium weaverense</name>
    <dbReference type="NCBI Taxonomy" id="271156"/>
    <lineage>
        <taxon>Bacteria</taxon>
        <taxon>Pseudomonadati</taxon>
        <taxon>Bacteroidota</taxon>
        <taxon>Flavobacteriia</taxon>
        <taxon>Flavobacteriales</taxon>
        <taxon>Flavobacteriaceae</taxon>
        <taxon>Flavobacterium</taxon>
    </lineage>
</organism>
<reference evidence="3 4" key="1">
    <citation type="submission" date="2018-10" db="EMBL/GenBank/DDBJ databases">
        <title>Genomic Encyclopedia of Archaeal and Bacterial Type Strains, Phase II (KMG-II): from individual species to whole genera.</title>
        <authorList>
            <person name="Goeker M."/>
        </authorList>
    </citation>
    <scope>NUCLEOTIDE SEQUENCE [LARGE SCALE GENOMIC DNA]</scope>
    <source>
        <strain evidence="3 4">DSM 19727</strain>
    </source>
</reference>
<evidence type="ECO:0000256" key="1">
    <source>
        <dbReference type="SAM" id="Phobius"/>
    </source>
</evidence>
<sequence>MKRLDDRMYNSDQFDRNNPDPQYEIAYKRVKKIKGFYTHVMVYILVNAFLIILSTSGQSFQNGDFLNWETYSTAFFWGIGLLAHGLSVFGRSLFFDQDWEQKKIKEFMEKEKSTKWE</sequence>
<dbReference type="Pfam" id="PF13239">
    <property type="entry name" value="2TM"/>
    <property type="match status" value="1"/>
</dbReference>
<feature type="transmembrane region" description="Helical" evidence="1">
    <location>
        <begin position="36"/>
        <end position="54"/>
    </location>
</feature>
<dbReference type="OrthoDB" id="1495672at2"/>
<evidence type="ECO:0000313" key="3">
    <source>
        <dbReference type="EMBL" id="RMA78244.1"/>
    </source>
</evidence>
<accession>A0A3M0A1G9</accession>
<dbReference type="AlphaFoldDB" id="A0A3M0A1G9"/>
<keyword evidence="1" id="KW-0472">Membrane</keyword>
<name>A0A3M0A1G9_9FLAO</name>
<dbReference type="EMBL" id="REFH01000007">
    <property type="protein sequence ID" value="RMA78244.1"/>
    <property type="molecule type" value="Genomic_DNA"/>
</dbReference>
<evidence type="ECO:0000313" key="4">
    <source>
        <dbReference type="Proteomes" id="UP000280368"/>
    </source>
</evidence>
<feature type="domain" description="2TM" evidence="2">
    <location>
        <begin position="26"/>
        <end position="109"/>
    </location>
</feature>